<keyword evidence="2" id="KW-1185">Reference proteome</keyword>
<gene>
    <name evidence="1" type="ORF">BS50DRAFT_348847</name>
</gene>
<protein>
    <submittedName>
        <fullName evidence="1">Uncharacterized protein</fullName>
    </submittedName>
</protein>
<reference evidence="1 2" key="1">
    <citation type="journal article" date="2018" name="Front. Microbiol.">
        <title>Genome-Wide Analysis of Corynespora cassiicola Leaf Fall Disease Putative Effectors.</title>
        <authorList>
            <person name="Lopez D."/>
            <person name="Ribeiro S."/>
            <person name="Label P."/>
            <person name="Fumanal B."/>
            <person name="Venisse J.S."/>
            <person name="Kohler A."/>
            <person name="de Oliveira R.R."/>
            <person name="Labutti K."/>
            <person name="Lipzen A."/>
            <person name="Lail K."/>
            <person name="Bauer D."/>
            <person name="Ohm R.A."/>
            <person name="Barry K.W."/>
            <person name="Spatafora J."/>
            <person name="Grigoriev I.V."/>
            <person name="Martin F.M."/>
            <person name="Pujade-Renaud V."/>
        </authorList>
    </citation>
    <scope>NUCLEOTIDE SEQUENCE [LARGE SCALE GENOMIC DNA]</scope>
    <source>
        <strain evidence="1 2">Philippines</strain>
    </source>
</reference>
<evidence type="ECO:0000313" key="1">
    <source>
        <dbReference type="EMBL" id="PSN67788.1"/>
    </source>
</evidence>
<proteinExistence type="predicted"/>
<sequence length="260" mass="29183">MIPRLTSSRRYDGISSRLRDAVLPEDNTHIFHLHTSCTANPIWASYFHVFSIAKRYRSCRRCGSDTLGQTAAVSGKLRATTWQHDSRLCLVSSFQSNSISLQERTLGSAPQHTGRFLLAGGQVAWFAHQHRLEEHDNRPDPMELKRRLACVHQCLRGHVRHILVAVHRDETLVPASTPHTASLQLSRSLSAAAPALLGLSTANSDSFIGPRCAGRERRWLCRSRERCDSETLWHQMVNASEAAQGWLVMPEPTVDKRCSS</sequence>
<organism evidence="1 2">
    <name type="scientific">Corynespora cassiicola Philippines</name>
    <dbReference type="NCBI Taxonomy" id="1448308"/>
    <lineage>
        <taxon>Eukaryota</taxon>
        <taxon>Fungi</taxon>
        <taxon>Dikarya</taxon>
        <taxon>Ascomycota</taxon>
        <taxon>Pezizomycotina</taxon>
        <taxon>Dothideomycetes</taxon>
        <taxon>Pleosporomycetidae</taxon>
        <taxon>Pleosporales</taxon>
        <taxon>Corynesporascaceae</taxon>
        <taxon>Corynespora</taxon>
    </lineage>
</organism>
<evidence type="ECO:0000313" key="2">
    <source>
        <dbReference type="Proteomes" id="UP000240883"/>
    </source>
</evidence>
<dbReference type="Proteomes" id="UP000240883">
    <property type="component" value="Unassembled WGS sequence"/>
</dbReference>
<dbReference type="EMBL" id="KZ678134">
    <property type="protein sequence ID" value="PSN67788.1"/>
    <property type="molecule type" value="Genomic_DNA"/>
</dbReference>
<name>A0A2T2NRR8_CORCC</name>
<dbReference type="AlphaFoldDB" id="A0A2T2NRR8"/>
<accession>A0A2T2NRR8</accession>